<evidence type="ECO:0000313" key="3">
    <source>
        <dbReference type="Proteomes" id="UP000283077"/>
    </source>
</evidence>
<dbReference type="SUPFAM" id="SSF56281">
    <property type="entry name" value="Metallo-hydrolase/oxidoreductase"/>
    <property type="match status" value="1"/>
</dbReference>
<name>A0A437R4H3_9GAMM</name>
<keyword evidence="2" id="KW-0378">Hydrolase</keyword>
<reference evidence="2 3" key="1">
    <citation type="submission" date="2019-01" db="EMBL/GenBank/DDBJ databases">
        <authorList>
            <person name="Chen W.-M."/>
        </authorList>
    </citation>
    <scope>NUCLEOTIDE SEQUENCE [LARGE SCALE GENOMIC DNA]</scope>
    <source>
        <strain evidence="2 3">KYPC3</strain>
    </source>
</reference>
<dbReference type="PANTHER" id="PTHR15032:SF4">
    <property type="entry name" value="N-ACYL-PHOSPHATIDYLETHANOLAMINE-HYDROLYZING PHOSPHOLIPASE D"/>
    <property type="match status" value="1"/>
</dbReference>
<accession>A0A437R4H3</accession>
<evidence type="ECO:0000259" key="1">
    <source>
        <dbReference type="Pfam" id="PF12706"/>
    </source>
</evidence>
<feature type="domain" description="Metallo-beta-lactamase" evidence="1">
    <location>
        <begin position="106"/>
        <end position="308"/>
    </location>
</feature>
<dbReference type="EMBL" id="SACS01000001">
    <property type="protein sequence ID" value="RVU41678.1"/>
    <property type="molecule type" value="Genomic_DNA"/>
</dbReference>
<dbReference type="GO" id="GO:0005737">
    <property type="term" value="C:cytoplasm"/>
    <property type="evidence" value="ECO:0007669"/>
    <property type="project" value="TreeGrafter"/>
</dbReference>
<dbReference type="RefSeq" id="WP_127697075.1">
    <property type="nucleotide sequence ID" value="NZ_SACS01000001.1"/>
</dbReference>
<keyword evidence="3" id="KW-1185">Reference proteome</keyword>
<sequence length="358" mass="40674">MMLVVGSLWLTGCSQTNTVNTLSTVQQPLTADGRFKNLYPGEKSYPLTCQQDCYLPQATLSCKTDAPAEQCRYTGPQQWPELDTGFTLRWLGHASFQIQTRDGQQLLLDPVLEQFDWPVNWAFWLSEGFNRQLPAALSEQELAATDAVLYSHIHYDHLNKSDIRRLGAKPHYLVPLAVAEHLPQQQLQITEMAWYSQMQLGALKVHALPAHHFSNRIWVPFLYEDFGDSSWNGWLLEFNGKKLFFAGDTGYSQHFADIQQKYGDIDICLLPIASYHHDTDGDWYRYVHNTPEDALSAAVDLGCKVMIPWGYGNASWKMGDHSSHAPLQRLLTMQQRLQGQPQGLVPLLILNEGDKVKL</sequence>
<dbReference type="GO" id="GO:0016787">
    <property type="term" value="F:hydrolase activity"/>
    <property type="evidence" value="ECO:0007669"/>
    <property type="project" value="UniProtKB-KW"/>
</dbReference>
<dbReference type="InterPro" id="IPR001279">
    <property type="entry name" value="Metallo-B-lactamas"/>
</dbReference>
<evidence type="ECO:0000313" key="2">
    <source>
        <dbReference type="EMBL" id="RVU41678.1"/>
    </source>
</evidence>
<proteinExistence type="predicted"/>
<organism evidence="2 3">
    <name type="scientific">Rheinheimera riviphila</name>
    <dbReference type="NCBI Taxonomy" id="1834037"/>
    <lineage>
        <taxon>Bacteria</taxon>
        <taxon>Pseudomonadati</taxon>
        <taxon>Pseudomonadota</taxon>
        <taxon>Gammaproteobacteria</taxon>
        <taxon>Chromatiales</taxon>
        <taxon>Chromatiaceae</taxon>
        <taxon>Rheinheimera</taxon>
    </lineage>
</organism>
<comment type="caution">
    <text evidence="2">The sequence shown here is derived from an EMBL/GenBank/DDBJ whole genome shotgun (WGS) entry which is preliminary data.</text>
</comment>
<dbReference type="Gene3D" id="3.60.15.10">
    <property type="entry name" value="Ribonuclease Z/Hydroxyacylglutathione hydrolase-like"/>
    <property type="match status" value="1"/>
</dbReference>
<dbReference type="PANTHER" id="PTHR15032">
    <property type="entry name" value="N-ACYL-PHOSPHATIDYLETHANOLAMINE-HYDROLYZING PHOSPHOLIPASE D"/>
    <property type="match status" value="1"/>
</dbReference>
<protein>
    <submittedName>
        <fullName evidence="2">Zn-dependent hydrolase</fullName>
    </submittedName>
</protein>
<gene>
    <name evidence="2" type="ORF">EOE67_00310</name>
</gene>
<dbReference type="Pfam" id="PF12706">
    <property type="entry name" value="Lactamase_B_2"/>
    <property type="match status" value="1"/>
</dbReference>
<dbReference type="InterPro" id="IPR036866">
    <property type="entry name" value="RibonucZ/Hydroxyglut_hydro"/>
</dbReference>
<dbReference type="OrthoDB" id="9805728at2"/>
<dbReference type="Proteomes" id="UP000283077">
    <property type="component" value="Unassembled WGS sequence"/>
</dbReference>
<dbReference type="AlphaFoldDB" id="A0A437R4H3"/>